<dbReference type="Pfam" id="PF01636">
    <property type="entry name" value="APH"/>
    <property type="match status" value="1"/>
</dbReference>
<reference evidence="2" key="1">
    <citation type="journal article" date="2020" name="Stud. Mycol.">
        <title>101 Dothideomycetes genomes: a test case for predicting lifestyles and emergence of pathogens.</title>
        <authorList>
            <person name="Haridas S."/>
            <person name="Albert R."/>
            <person name="Binder M."/>
            <person name="Bloem J."/>
            <person name="Labutti K."/>
            <person name="Salamov A."/>
            <person name="Andreopoulos B."/>
            <person name="Baker S."/>
            <person name="Barry K."/>
            <person name="Bills G."/>
            <person name="Bluhm B."/>
            <person name="Cannon C."/>
            <person name="Castanera R."/>
            <person name="Culley D."/>
            <person name="Daum C."/>
            <person name="Ezra D."/>
            <person name="Gonzalez J."/>
            <person name="Henrissat B."/>
            <person name="Kuo A."/>
            <person name="Liang C."/>
            <person name="Lipzen A."/>
            <person name="Lutzoni F."/>
            <person name="Magnuson J."/>
            <person name="Mondo S."/>
            <person name="Nolan M."/>
            <person name="Ohm R."/>
            <person name="Pangilinan J."/>
            <person name="Park H.-J."/>
            <person name="Ramirez L."/>
            <person name="Alfaro M."/>
            <person name="Sun H."/>
            <person name="Tritt A."/>
            <person name="Yoshinaga Y."/>
            <person name="Zwiers L.-H."/>
            <person name="Turgeon B."/>
            <person name="Goodwin S."/>
            <person name="Spatafora J."/>
            <person name="Crous P."/>
            <person name="Grigoriev I."/>
        </authorList>
    </citation>
    <scope>NUCLEOTIDE SEQUENCE</scope>
    <source>
        <strain evidence="2">CBS 627.86</strain>
    </source>
</reference>
<gene>
    <name evidence="2" type="ORF">BDV96DRAFT_641114</name>
</gene>
<keyword evidence="3" id="KW-1185">Reference proteome</keyword>
<dbReference type="PANTHER" id="PTHR21310">
    <property type="entry name" value="AMINOGLYCOSIDE PHOSPHOTRANSFERASE-RELATED-RELATED"/>
    <property type="match status" value="1"/>
</dbReference>
<organism evidence="2 3">
    <name type="scientific">Lophiotrema nucula</name>
    <dbReference type="NCBI Taxonomy" id="690887"/>
    <lineage>
        <taxon>Eukaryota</taxon>
        <taxon>Fungi</taxon>
        <taxon>Dikarya</taxon>
        <taxon>Ascomycota</taxon>
        <taxon>Pezizomycotina</taxon>
        <taxon>Dothideomycetes</taxon>
        <taxon>Pleosporomycetidae</taxon>
        <taxon>Pleosporales</taxon>
        <taxon>Lophiotremataceae</taxon>
        <taxon>Lophiotrema</taxon>
    </lineage>
</organism>
<dbReference type="PANTHER" id="PTHR21310:SF13">
    <property type="entry name" value="AMINOGLYCOSIDE PHOSPHOTRANSFERASE DOMAIN-CONTAINING PROTEIN"/>
    <property type="match status" value="1"/>
</dbReference>
<dbReference type="AlphaFoldDB" id="A0A6A5ZNH9"/>
<dbReference type="OrthoDB" id="2906425at2759"/>
<dbReference type="EMBL" id="ML977313">
    <property type="protein sequence ID" value="KAF2120433.1"/>
    <property type="molecule type" value="Genomic_DNA"/>
</dbReference>
<dbReference type="InterPro" id="IPR002575">
    <property type="entry name" value="Aminoglycoside_PTrfase"/>
</dbReference>
<evidence type="ECO:0000259" key="1">
    <source>
        <dbReference type="Pfam" id="PF01636"/>
    </source>
</evidence>
<dbReference type="Proteomes" id="UP000799770">
    <property type="component" value="Unassembled WGS sequence"/>
</dbReference>
<dbReference type="Gene3D" id="3.90.1200.10">
    <property type="match status" value="1"/>
</dbReference>
<dbReference type="InterPro" id="IPR011009">
    <property type="entry name" value="Kinase-like_dom_sf"/>
</dbReference>
<evidence type="ECO:0000313" key="3">
    <source>
        <dbReference type="Proteomes" id="UP000799770"/>
    </source>
</evidence>
<accession>A0A6A5ZNH9</accession>
<sequence length="432" mass="49344">MTASINSFLAGLVPTVETISTHLRFLSRDVTRTLYSQDKYEIEGTDMQHVHARLERLIPKMSKHQDTEPTVLYHHDLNRSNILLNYEGDLVRIIDWQCAASGPLWQACRLPKFLERPSWPELPLDEDGAFSQLPAMRGRHKGGFTELSQGLIPELLAVSIHNTPSLPSCSHQPQFLGDIVSGPFFISDYLEQEVPAKHIRLSGEWLAARLQFAINDNSIEFNNLADAADDYDRAAIRSMRQNTGQLLRMLPTHFPDVHECFVLYHHDLSDAKVLVDGHGDLAGIVDWECITTVPLWHACQISKFLDGPDCEKLPDKRGNVKVGDGVEDDEEYLLDMKEYEITRLRKLFIEEMGIKCPEWFQVYKSKHNELKRDFDLAIETCWQDICCQALDKWLKELEAGKEPRSLALAYSSPIFEVHEAEDDVLEESMALD</sequence>
<proteinExistence type="predicted"/>
<dbReference type="InterPro" id="IPR051678">
    <property type="entry name" value="AGP_Transferase"/>
</dbReference>
<dbReference type="SUPFAM" id="SSF56112">
    <property type="entry name" value="Protein kinase-like (PK-like)"/>
    <property type="match status" value="2"/>
</dbReference>
<evidence type="ECO:0000313" key="2">
    <source>
        <dbReference type="EMBL" id="KAF2120433.1"/>
    </source>
</evidence>
<feature type="domain" description="Aminoglycoside phosphotransferase" evidence="1">
    <location>
        <begin position="25"/>
        <end position="105"/>
    </location>
</feature>
<name>A0A6A5ZNH9_9PLEO</name>
<protein>
    <recommendedName>
        <fullName evidence="1">Aminoglycoside phosphotransferase domain-containing protein</fullName>
    </recommendedName>
</protein>